<dbReference type="STRING" id="582851.GCA_900162665_03287"/>
<dbReference type="FunFam" id="3.20.20.80:FF:000004">
    <property type="entry name" value="Beta-glucosidase 6-phospho-beta-glucosidase"/>
    <property type="match status" value="1"/>
</dbReference>
<comment type="similarity">
    <text evidence="1 4">Belongs to the glycosyl hydrolase 1 family.</text>
</comment>
<dbReference type="Pfam" id="PF00232">
    <property type="entry name" value="Glyco_hydro_1"/>
    <property type="match status" value="1"/>
</dbReference>
<dbReference type="GO" id="GO:0005829">
    <property type="term" value="C:cytosol"/>
    <property type="evidence" value="ECO:0007669"/>
    <property type="project" value="TreeGrafter"/>
</dbReference>
<dbReference type="Gene3D" id="3.20.20.80">
    <property type="entry name" value="Glycosidases"/>
    <property type="match status" value="1"/>
</dbReference>
<evidence type="ECO:0000256" key="2">
    <source>
        <dbReference type="ARBA" id="ARBA00022801"/>
    </source>
</evidence>
<gene>
    <name evidence="5" type="ORF">OSO01_15680</name>
</gene>
<name>A0A511ZHA7_9BACI</name>
<dbReference type="Proteomes" id="UP000321558">
    <property type="component" value="Unassembled WGS sequence"/>
</dbReference>
<sequence length="472" mass="55429">MSVQAPHLFPSDFLWGAATAAYQIEGAHLKHGKTLSVVEKNMNKNYADPSIASGHYQYWEKDIALMRELGLKAYRFSISWPRILPDGRGKINQEGVDFYRKLINKLKEYEIEPIVTIYHFDLPQCLQEEYGGWSSRKVIDDFEAYCQVLFTYFDDVNYWLTINEQSNMFQLPYLMEFNPDIPLEKQKYEMNHIMTLAHAKAIHLCRTLLPNAKIGPALGIIPNYPASPKPEDILAARYADEMRTYLFMDLYMKGEYRPFVWNYLVENGIEPTVEPEDMARIQSAKPDFIGINYYQSRVVKYIPEDTDKKELKLNYDGKDDDTQYDNIPGLFEGMTNPFTPKTKWDWEIDPIGFRYILNELYDRYQIPLMITENGLGTLDELTADKQIHDQERIDFLRDHIRQLQLAIKDGVEVWGYMPWSFIDLLSTSSGFRKRYGFVYIDRDDKDIKTLERIKKDSFFWYQKVIASNGCQL</sequence>
<evidence type="ECO:0000313" key="5">
    <source>
        <dbReference type="EMBL" id="GEN86829.1"/>
    </source>
</evidence>
<dbReference type="PANTHER" id="PTHR10353:SF136">
    <property type="entry name" value="ARYL-PHOSPHO-BETA-D-GLUCOSIDASE BGLC"/>
    <property type="match status" value="1"/>
</dbReference>
<dbReference type="PANTHER" id="PTHR10353">
    <property type="entry name" value="GLYCOSYL HYDROLASE"/>
    <property type="match status" value="1"/>
</dbReference>
<organism evidence="5 6">
    <name type="scientific">Oceanobacillus sojae</name>
    <dbReference type="NCBI Taxonomy" id="582851"/>
    <lineage>
        <taxon>Bacteria</taxon>
        <taxon>Bacillati</taxon>
        <taxon>Bacillota</taxon>
        <taxon>Bacilli</taxon>
        <taxon>Bacillales</taxon>
        <taxon>Bacillaceae</taxon>
        <taxon>Oceanobacillus</taxon>
    </lineage>
</organism>
<dbReference type="EMBL" id="BJYM01000005">
    <property type="protein sequence ID" value="GEN86829.1"/>
    <property type="molecule type" value="Genomic_DNA"/>
</dbReference>
<dbReference type="PRINTS" id="PR00131">
    <property type="entry name" value="GLHYDRLASE1"/>
</dbReference>
<dbReference type="RefSeq" id="WP_147209853.1">
    <property type="nucleotide sequence ID" value="NZ_BJYM01000005.1"/>
</dbReference>
<dbReference type="SUPFAM" id="SSF51445">
    <property type="entry name" value="(Trans)glycosidases"/>
    <property type="match status" value="1"/>
</dbReference>
<dbReference type="PROSITE" id="PS00653">
    <property type="entry name" value="GLYCOSYL_HYDROL_F1_2"/>
    <property type="match status" value="1"/>
</dbReference>
<reference evidence="5 6" key="1">
    <citation type="submission" date="2019-07" db="EMBL/GenBank/DDBJ databases">
        <title>Whole genome shotgun sequence of Oceanobacillus sojae NBRC 105379.</title>
        <authorList>
            <person name="Hosoyama A."/>
            <person name="Uohara A."/>
            <person name="Ohji S."/>
            <person name="Ichikawa N."/>
        </authorList>
    </citation>
    <scope>NUCLEOTIDE SEQUENCE [LARGE SCALE GENOMIC DNA]</scope>
    <source>
        <strain evidence="5 6">NBRC 105379</strain>
    </source>
</reference>
<dbReference type="GO" id="GO:0008422">
    <property type="term" value="F:beta-glucosidase activity"/>
    <property type="evidence" value="ECO:0007669"/>
    <property type="project" value="TreeGrafter"/>
</dbReference>
<keyword evidence="2 5" id="KW-0378">Hydrolase</keyword>
<dbReference type="OrthoDB" id="9765195at2"/>
<comment type="caution">
    <text evidence="5">The sequence shown here is derived from an EMBL/GenBank/DDBJ whole genome shotgun (WGS) entry which is preliminary data.</text>
</comment>
<evidence type="ECO:0000256" key="4">
    <source>
        <dbReference type="RuleBase" id="RU003690"/>
    </source>
</evidence>
<dbReference type="GO" id="GO:0016052">
    <property type="term" value="P:carbohydrate catabolic process"/>
    <property type="evidence" value="ECO:0007669"/>
    <property type="project" value="TreeGrafter"/>
</dbReference>
<protein>
    <submittedName>
        <fullName evidence="5">Glycosyl hydrolase</fullName>
    </submittedName>
</protein>
<dbReference type="AlphaFoldDB" id="A0A511ZHA7"/>
<evidence type="ECO:0000256" key="3">
    <source>
        <dbReference type="ARBA" id="ARBA00023295"/>
    </source>
</evidence>
<dbReference type="InterPro" id="IPR017853">
    <property type="entry name" value="GH"/>
</dbReference>
<dbReference type="InterPro" id="IPR001360">
    <property type="entry name" value="Glyco_hydro_1"/>
</dbReference>
<keyword evidence="3" id="KW-0326">Glycosidase</keyword>
<accession>A0A511ZHA7</accession>
<dbReference type="InterPro" id="IPR033132">
    <property type="entry name" value="GH_1_N_CS"/>
</dbReference>
<evidence type="ECO:0000313" key="6">
    <source>
        <dbReference type="Proteomes" id="UP000321558"/>
    </source>
</evidence>
<evidence type="ECO:0000256" key="1">
    <source>
        <dbReference type="ARBA" id="ARBA00010838"/>
    </source>
</evidence>
<keyword evidence="6" id="KW-1185">Reference proteome</keyword>
<proteinExistence type="inferred from homology"/>